<dbReference type="EMBL" id="JAMKFB020000013">
    <property type="protein sequence ID" value="KAL0177552.1"/>
    <property type="molecule type" value="Genomic_DNA"/>
</dbReference>
<accession>A0ABD0PUT9</accession>
<reference evidence="4 5" key="1">
    <citation type="submission" date="2024-05" db="EMBL/GenBank/DDBJ databases">
        <title>Genome sequencing and assembly of Indian major carp, Cirrhinus mrigala (Hamilton, 1822).</title>
        <authorList>
            <person name="Mohindra V."/>
            <person name="Chowdhury L.M."/>
            <person name="Lal K."/>
            <person name="Jena J.K."/>
        </authorList>
    </citation>
    <scope>NUCLEOTIDE SEQUENCE [LARGE SCALE GENOMIC DNA]</scope>
    <source>
        <strain evidence="4">CM1030</strain>
        <tissue evidence="4">Blood</tissue>
    </source>
</reference>
<evidence type="ECO:0008006" key="6">
    <source>
        <dbReference type="Google" id="ProtNLM"/>
    </source>
</evidence>
<comment type="caution">
    <text evidence="4">The sequence shown here is derived from an EMBL/GenBank/DDBJ whole genome shotgun (WGS) entry which is preliminary data.</text>
</comment>
<keyword evidence="5" id="KW-1185">Reference proteome</keyword>
<dbReference type="Proteomes" id="UP001529510">
    <property type="component" value="Unassembled WGS sequence"/>
</dbReference>
<dbReference type="Gene3D" id="3.50.50.100">
    <property type="match status" value="1"/>
</dbReference>
<dbReference type="InterPro" id="IPR036188">
    <property type="entry name" value="FAD/NAD-bd_sf"/>
</dbReference>
<gene>
    <name evidence="4" type="ORF">M9458_026446</name>
</gene>
<sequence>VNQHLQVEGFDNVYAVGDCANLNEPKMAYHAGLHAAVAATNIKNSLTGKCLTSYRT</sequence>
<keyword evidence="1" id="KW-0285">Flavoprotein</keyword>
<feature type="non-terminal residue" evidence="4">
    <location>
        <position position="1"/>
    </location>
</feature>
<proteinExistence type="predicted"/>
<dbReference type="SUPFAM" id="SSF51905">
    <property type="entry name" value="FAD/NAD(P)-binding domain"/>
    <property type="match status" value="1"/>
</dbReference>
<organism evidence="4 5">
    <name type="scientific">Cirrhinus mrigala</name>
    <name type="common">Mrigala</name>
    <dbReference type="NCBI Taxonomy" id="683832"/>
    <lineage>
        <taxon>Eukaryota</taxon>
        <taxon>Metazoa</taxon>
        <taxon>Chordata</taxon>
        <taxon>Craniata</taxon>
        <taxon>Vertebrata</taxon>
        <taxon>Euteleostomi</taxon>
        <taxon>Actinopterygii</taxon>
        <taxon>Neopterygii</taxon>
        <taxon>Teleostei</taxon>
        <taxon>Ostariophysi</taxon>
        <taxon>Cypriniformes</taxon>
        <taxon>Cyprinidae</taxon>
        <taxon>Labeoninae</taxon>
        <taxon>Labeonini</taxon>
        <taxon>Cirrhinus</taxon>
    </lineage>
</organism>
<evidence type="ECO:0000256" key="3">
    <source>
        <dbReference type="ARBA" id="ARBA00023002"/>
    </source>
</evidence>
<name>A0ABD0PUT9_CIRMR</name>
<evidence type="ECO:0000256" key="1">
    <source>
        <dbReference type="ARBA" id="ARBA00022630"/>
    </source>
</evidence>
<dbReference type="GO" id="GO:0016491">
    <property type="term" value="F:oxidoreductase activity"/>
    <property type="evidence" value="ECO:0007669"/>
    <property type="project" value="UniProtKB-KW"/>
</dbReference>
<keyword evidence="3" id="KW-0560">Oxidoreductase</keyword>
<keyword evidence="2" id="KW-0274">FAD</keyword>
<dbReference type="AlphaFoldDB" id="A0ABD0PUT9"/>
<dbReference type="PANTHER" id="PTHR43735:SF3">
    <property type="entry name" value="FERROPTOSIS SUPPRESSOR PROTEIN 1"/>
    <property type="match status" value="1"/>
</dbReference>
<dbReference type="PANTHER" id="PTHR43735">
    <property type="entry name" value="APOPTOSIS-INDUCING FACTOR 1"/>
    <property type="match status" value="1"/>
</dbReference>
<evidence type="ECO:0000313" key="4">
    <source>
        <dbReference type="EMBL" id="KAL0177552.1"/>
    </source>
</evidence>
<feature type="non-terminal residue" evidence="4">
    <location>
        <position position="56"/>
    </location>
</feature>
<protein>
    <recommendedName>
        <fullName evidence="6">NAD(P)/FAD-dependent oxidoreductase</fullName>
    </recommendedName>
</protein>
<evidence type="ECO:0000313" key="5">
    <source>
        <dbReference type="Proteomes" id="UP001529510"/>
    </source>
</evidence>
<evidence type="ECO:0000256" key="2">
    <source>
        <dbReference type="ARBA" id="ARBA00022827"/>
    </source>
</evidence>